<name>A0A1Y5IRG8_OSTTA</name>
<feature type="non-terminal residue" evidence="1">
    <location>
        <position position="1"/>
    </location>
</feature>
<sequence length="81" mass="9394">SSSDESDEMSNPDGAMIIVESCKILCAIDKFIARPVHLHHLPRKRIIRRNFGNDKSFKNEFCPIARRCNARGFLFFFFLFA</sequence>
<dbReference type="AlphaFoldDB" id="A0A1Y5IRG8"/>
<gene>
    <name evidence="1" type="ORF">BE221DRAFT_66645</name>
</gene>
<proteinExistence type="predicted"/>
<reference evidence="1" key="1">
    <citation type="submission" date="2017-04" db="EMBL/GenBank/DDBJ databases">
        <title>Population genomics of picophytoplankton unveils novel chromosome hypervariability.</title>
        <authorList>
            <consortium name="DOE Joint Genome Institute"/>
            <person name="Blanc-Mathieu R."/>
            <person name="Krasovec M."/>
            <person name="Hebrard M."/>
            <person name="Yau S."/>
            <person name="Desgranges E."/>
            <person name="Martin J."/>
            <person name="Schackwitz W."/>
            <person name="Kuo A."/>
            <person name="Salin G."/>
            <person name="Donnadieu C."/>
            <person name="Desdevises Y."/>
            <person name="Sanchez-Ferandin S."/>
            <person name="Moreau H."/>
            <person name="Rivals E."/>
            <person name="Grigoriev I.V."/>
            <person name="Grimsley N."/>
            <person name="Eyre-Walker A."/>
            <person name="Piganeau G."/>
        </authorList>
    </citation>
    <scope>NUCLEOTIDE SEQUENCE [LARGE SCALE GENOMIC DNA]</scope>
    <source>
        <strain evidence="1">RCC 1115</strain>
    </source>
</reference>
<dbReference type="EMBL" id="KZ155771">
    <property type="protein sequence ID" value="OUS49712.1"/>
    <property type="molecule type" value="Genomic_DNA"/>
</dbReference>
<protein>
    <submittedName>
        <fullName evidence="1">Uncharacterized protein</fullName>
    </submittedName>
</protein>
<evidence type="ECO:0000313" key="1">
    <source>
        <dbReference type="EMBL" id="OUS49712.1"/>
    </source>
</evidence>
<organism evidence="1">
    <name type="scientific">Ostreococcus tauri</name>
    <name type="common">Marine green alga</name>
    <dbReference type="NCBI Taxonomy" id="70448"/>
    <lineage>
        <taxon>Eukaryota</taxon>
        <taxon>Viridiplantae</taxon>
        <taxon>Chlorophyta</taxon>
        <taxon>Mamiellophyceae</taxon>
        <taxon>Mamiellales</taxon>
        <taxon>Bathycoccaceae</taxon>
        <taxon>Ostreococcus</taxon>
    </lineage>
</organism>
<accession>A0A1Y5IRG8</accession>
<dbReference type="Proteomes" id="UP000195557">
    <property type="component" value="Unassembled WGS sequence"/>
</dbReference>